<proteinExistence type="predicted"/>
<dbReference type="Proteomes" id="UP000499080">
    <property type="component" value="Unassembled WGS sequence"/>
</dbReference>
<dbReference type="AlphaFoldDB" id="A0A4Y2M1C2"/>
<dbReference type="Gene3D" id="1.20.58.390">
    <property type="entry name" value="Neurotransmitter-gated ion-channel transmembrane domain"/>
    <property type="match status" value="1"/>
</dbReference>
<protein>
    <submittedName>
        <fullName evidence="1">Uncharacterized protein</fullName>
    </submittedName>
</protein>
<keyword evidence="2" id="KW-1185">Reference proteome</keyword>
<gene>
    <name evidence="1" type="ORF">AVEN_155925_1</name>
</gene>
<dbReference type="EMBL" id="BGPR01006632">
    <property type="protein sequence ID" value="GBN20542.1"/>
    <property type="molecule type" value="Genomic_DNA"/>
</dbReference>
<evidence type="ECO:0000313" key="1">
    <source>
        <dbReference type="EMBL" id="GBN20542.1"/>
    </source>
</evidence>
<organism evidence="1 2">
    <name type="scientific">Araneus ventricosus</name>
    <name type="common">Orbweaver spider</name>
    <name type="synonym">Epeira ventricosa</name>
    <dbReference type="NCBI Taxonomy" id="182803"/>
    <lineage>
        <taxon>Eukaryota</taxon>
        <taxon>Metazoa</taxon>
        <taxon>Ecdysozoa</taxon>
        <taxon>Arthropoda</taxon>
        <taxon>Chelicerata</taxon>
        <taxon>Arachnida</taxon>
        <taxon>Araneae</taxon>
        <taxon>Araneomorphae</taxon>
        <taxon>Entelegynae</taxon>
        <taxon>Araneoidea</taxon>
        <taxon>Araneidae</taxon>
        <taxon>Araneus</taxon>
    </lineage>
</organism>
<accession>A0A4Y2M1C2</accession>
<dbReference type="OrthoDB" id="442503at2759"/>
<reference evidence="1 2" key="1">
    <citation type="journal article" date="2019" name="Sci. Rep.">
        <title>Orb-weaving spider Araneus ventricosus genome elucidates the spidroin gene catalogue.</title>
        <authorList>
            <person name="Kono N."/>
            <person name="Nakamura H."/>
            <person name="Ohtoshi R."/>
            <person name="Moran D.A.P."/>
            <person name="Shinohara A."/>
            <person name="Yoshida Y."/>
            <person name="Fujiwara M."/>
            <person name="Mori M."/>
            <person name="Tomita M."/>
            <person name="Arakawa K."/>
        </authorList>
    </citation>
    <scope>NUCLEOTIDE SEQUENCE [LARGE SCALE GENOMIC DNA]</scope>
</reference>
<sequence>MIIVDNGEIGDDGCNVVPFEARDFTEASRLLRVKEETATLKAGNDHLRSTFTFYCSPVSFWIPNGPAPIDISVTSSLTLATIASGIHQLPHFTLRKAIDVWIGCNAVMCSLLSCTAASIYKNESQFEQLQTHCLAF</sequence>
<evidence type="ECO:0000313" key="2">
    <source>
        <dbReference type="Proteomes" id="UP000499080"/>
    </source>
</evidence>
<comment type="caution">
    <text evidence="1">The sequence shown here is derived from an EMBL/GenBank/DDBJ whole genome shotgun (WGS) entry which is preliminary data.</text>
</comment>
<name>A0A4Y2M1C2_ARAVE</name>
<dbReference type="InterPro" id="IPR038050">
    <property type="entry name" value="Neuro_actylchol_rec"/>
</dbReference>